<dbReference type="EMBL" id="FM992695">
    <property type="protein sequence ID" value="CAX39696.1"/>
    <property type="molecule type" value="Genomic_DNA"/>
</dbReference>
<evidence type="ECO:0000313" key="4">
    <source>
        <dbReference type="CGD" id="CAL0000167542"/>
    </source>
</evidence>
<name>B9WKZ4_CANDC</name>
<dbReference type="Pfam" id="PF07967">
    <property type="entry name" value="zf-C3HC"/>
    <property type="match status" value="1"/>
</dbReference>
<dbReference type="GeneID" id="8049857"/>
<evidence type="ECO:0000256" key="2">
    <source>
        <dbReference type="ARBA" id="ARBA00023242"/>
    </source>
</evidence>
<dbReference type="AlphaFoldDB" id="B9WKZ4"/>
<keyword evidence="6" id="KW-1185">Reference proteome</keyword>
<dbReference type="OrthoDB" id="3987180at2759"/>
<evidence type="ECO:0000259" key="3">
    <source>
        <dbReference type="Pfam" id="PF07967"/>
    </source>
</evidence>
<dbReference type="VEuPathDB" id="FungiDB:CD36_26640"/>
<dbReference type="InterPro" id="IPR012935">
    <property type="entry name" value="NuBaID_N"/>
</dbReference>
<dbReference type="PANTHER" id="PTHR15835">
    <property type="entry name" value="NUCLEAR-INTERACTING PARTNER OF ALK"/>
    <property type="match status" value="1"/>
</dbReference>
<accession>B9WKZ4</accession>
<sequence length="526" mass="62045">MEEIFKLTMDEPIENSTHISSTSQILQDCLSIIESPSYDSYKPSNSNNSLTTTTTTTTRRIKNNYSDHPDILYFQKIKQKNHFKFHKSKFQTKWNIDKVNSSKMNSNFDPYDLNSLLLRLKSFNSLNWKSINNSSINELKCAINGWKCVSFGINQIETETETKNHLLCTYCNQQLILKFEDNEDNKVHTNMIESPFDFNVLNGKEIFNDESFQKKLIELYIKQIENIGHDINCLWKNFETPIDQIYYLKHYLPNTNQFLIEQYCKNLKNLIDNILILQEYSDCLKTDLQIINNNNNNNNNNNDFDEFIHISNEWLMAKFFPDNKENFIIGLTYNNILPCWIYQLALYGWSLNVQNYAKDVILVMSCNMCNQRIFLNSHNHNHNHDHDHYEECMISTQLKLSSSKILTPVKYPMSNIGNDNTEFDTIIESSKFDPQIQHKPWCAYLHNNLPIYFYQMLIKSKNNIGPIGDYIYNGNLMDMDMNMDININNTSIDSNQLLTKKRKNSFNVNENLERLNKLRKLYLIDE</sequence>
<protein>
    <recommendedName>
        <fullName evidence="3">C3HC-type domain-containing protein</fullName>
    </recommendedName>
</protein>
<proteinExistence type="predicted"/>
<gene>
    <name evidence="4" type="ordered locus">Cd36_26640</name>
    <name evidence="5" type="ORF">CD36_26640</name>
</gene>
<evidence type="ECO:0000256" key="1">
    <source>
        <dbReference type="ARBA" id="ARBA00004123"/>
    </source>
</evidence>
<comment type="subcellular location">
    <subcellularLocation>
        <location evidence="1">Nucleus</location>
    </subcellularLocation>
</comment>
<feature type="domain" description="C3HC-type" evidence="3">
    <location>
        <begin position="110"/>
        <end position="274"/>
    </location>
</feature>
<evidence type="ECO:0000313" key="5">
    <source>
        <dbReference type="EMBL" id="CAX39696.1"/>
    </source>
</evidence>
<keyword evidence="2" id="KW-0539">Nucleus</keyword>
<dbReference type="HOGENOM" id="CLU_615638_0_0_1"/>
<organism evidence="5 6">
    <name type="scientific">Candida dubliniensis (strain CD36 / ATCC MYA-646 / CBS 7987 / NCPF 3949 / NRRL Y-17841)</name>
    <name type="common">Yeast</name>
    <dbReference type="NCBI Taxonomy" id="573826"/>
    <lineage>
        <taxon>Eukaryota</taxon>
        <taxon>Fungi</taxon>
        <taxon>Dikarya</taxon>
        <taxon>Ascomycota</taxon>
        <taxon>Saccharomycotina</taxon>
        <taxon>Pichiomycetes</taxon>
        <taxon>Debaryomycetaceae</taxon>
        <taxon>Candida/Lodderomyces clade</taxon>
        <taxon>Candida</taxon>
    </lineage>
</organism>
<dbReference type="GO" id="GO:0008270">
    <property type="term" value="F:zinc ion binding"/>
    <property type="evidence" value="ECO:0007669"/>
    <property type="project" value="UniProtKB-KW"/>
</dbReference>
<dbReference type="PANTHER" id="PTHR15835:SF6">
    <property type="entry name" value="ZINC FINGER C3HC-TYPE PROTEIN 1"/>
    <property type="match status" value="1"/>
</dbReference>
<evidence type="ECO:0000313" key="6">
    <source>
        <dbReference type="Proteomes" id="UP000002605"/>
    </source>
</evidence>
<dbReference type="Proteomes" id="UP000002605">
    <property type="component" value="Chromosome R"/>
</dbReference>
<dbReference type="GO" id="GO:0005634">
    <property type="term" value="C:nucleus"/>
    <property type="evidence" value="ECO:0007669"/>
    <property type="project" value="UniProtKB-SubCell"/>
</dbReference>
<dbReference type="KEGG" id="cdu:CD36_26640"/>
<reference evidence="5 6" key="1">
    <citation type="journal article" date="2009" name="Genome Res.">
        <title>Comparative genomics of the fungal pathogens Candida dubliniensis and Candida albicans.</title>
        <authorList>
            <person name="Jackson A.P."/>
            <person name="Gamble J.A."/>
            <person name="Yeomans T."/>
            <person name="Moran G.P."/>
            <person name="Saunders D."/>
            <person name="Harris D."/>
            <person name="Aslett M."/>
            <person name="Barrell J.F."/>
            <person name="Butler G."/>
            <person name="Citiulo F."/>
            <person name="Coleman D.C."/>
            <person name="de Groot P.W.J."/>
            <person name="Goodwin T.J."/>
            <person name="Quail M.A."/>
            <person name="McQuillan J."/>
            <person name="Munro C.A."/>
            <person name="Pain A."/>
            <person name="Poulter R.T."/>
            <person name="Rajandream M.A."/>
            <person name="Renauld H."/>
            <person name="Spiering M.J."/>
            <person name="Tivey A."/>
            <person name="Gow N.A.R."/>
            <person name="Barrell B."/>
            <person name="Sullivan D.J."/>
            <person name="Berriman M."/>
        </authorList>
    </citation>
    <scope>NUCLEOTIDE SEQUENCE [LARGE SCALE GENOMIC DNA]</scope>
    <source>
        <strain evidence="6">CD36 / ATCC MYA-646 / CBS 7987 / NCPF 3949 / NRRL Y-17841</strain>
    </source>
</reference>
<dbReference type="eggNOG" id="ENOG502SB6V">
    <property type="taxonomic scope" value="Eukaryota"/>
</dbReference>
<dbReference type="CGD" id="CAL0000167542">
    <property type="gene designation" value="Cd36_26640"/>
</dbReference>
<dbReference type="RefSeq" id="XP_002421755.1">
    <property type="nucleotide sequence ID" value="XM_002421710.1"/>
</dbReference>